<evidence type="ECO:0000313" key="3">
    <source>
        <dbReference type="Proteomes" id="UP000327118"/>
    </source>
</evidence>
<dbReference type="Proteomes" id="UP000327118">
    <property type="component" value="Unassembled WGS sequence"/>
</dbReference>
<gene>
    <name evidence="2" type="ORF">BDV28DRAFT_42408</name>
</gene>
<sequence length="321" mass="37157">MCEILPPKGLFLFDNNTAFEDLLPATFRTTDDHIEAPSLHQREMFFDKDLLVPRLNAIQSWLRICGRPMPPRPLHHQVVMSRDIVVTEQIDMHLVWFKNRIFVKPLPAYLLHCDFWRGPNPNDPTLQWDNRKQCAWGLIFSYMALIAYPSDFDLAMQQGLIPSTVTWEKWRKLSTEVLARFQYSTVNPRFWYGELRLSRLNLVYALSGGWLFRGFSRIGGAVTYEDLLRDNFAALATVLGYIVIVLTAIQAGLAIDRLQHDINFQNASYGFTIFSIIAPLIGALALLVVIFSVFLSNLIATRTYEVKRFQEMRITRDTYKM</sequence>
<evidence type="ECO:0000313" key="2">
    <source>
        <dbReference type="EMBL" id="KAE8355421.1"/>
    </source>
</evidence>
<protein>
    <submittedName>
        <fullName evidence="2">Uncharacterized protein</fullName>
    </submittedName>
</protein>
<dbReference type="Pfam" id="PF20246">
    <property type="entry name" value="DUF6601"/>
    <property type="match status" value="1"/>
</dbReference>
<dbReference type="PANTHER" id="PTHR34414">
    <property type="entry name" value="HET DOMAIN-CONTAINING PROTEIN-RELATED"/>
    <property type="match status" value="1"/>
</dbReference>
<feature type="transmembrane region" description="Helical" evidence="1">
    <location>
        <begin position="267"/>
        <end position="300"/>
    </location>
</feature>
<accession>A0A5N6ZCQ0</accession>
<keyword evidence="1" id="KW-0812">Transmembrane</keyword>
<dbReference type="PANTHER" id="PTHR34414:SF1">
    <property type="entry name" value="SUBTILISIN-LIKE SERINE PROTEASE"/>
    <property type="match status" value="1"/>
</dbReference>
<keyword evidence="1" id="KW-1133">Transmembrane helix</keyword>
<dbReference type="AlphaFoldDB" id="A0A5N6ZCQ0"/>
<dbReference type="InterPro" id="IPR046536">
    <property type="entry name" value="DUF6601"/>
</dbReference>
<reference evidence="3" key="1">
    <citation type="submission" date="2019-04" db="EMBL/GenBank/DDBJ databases">
        <title>Friends and foes A comparative genomics studyof 23 Aspergillus species from section Flavi.</title>
        <authorList>
            <consortium name="DOE Joint Genome Institute"/>
            <person name="Kjaerbolling I."/>
            <person name="Vesth T."/>
            <person name="Frisvad J.C."/>
            <person name="Nybo J.L."/>
            <person name="Theobald S."/>
            <person name="Kildgaard S."/>
            <person name="Isbrandt T."/>
            <person name="Kuo A."/>
            <person name="Sato A."/>
            <person name="Lyhne E.K."/>
            <person name="Kogle M.E."/>
            <person name="Wiebenga A."/>
            <person name="Kun R.S."/>
            <person name="Lubbers R.J."/>
            <person name="Makela M.R."/>
            <person name="Barry K."/>
            <person name="Chovatia M."/>
            <person name="Clum A."/>
            <person name="Daum C."/>
            <person name="Haridas S."/>
            <person name="He G."/>
            <person name="LaButti K."/>
            <person name="Lipzen A."/>
            <person name="Mondo S."/>
            <person name="Riley R."/>
            <person name="Salamov A."/>
            <person name="Simmons B.A."/>
            <person name="Magnuson J.K."/>
            <person name="Henrissat B."/>
            <person name="Mortensen U.H."/>
            <person name="Larsen T.O."/>
            <person name="Devries R.P."/>
            <person name="Grigoriev I.V."/>
            <person name="Machida M."/>
            <person name="Baker S.E."/>
            <person name="Andersen M.R."/>
        </authorList>
    </citation>
    <scope>NUCLEOTIDE SEQUENCE [LARGE SCALE GENOMIC DNA]</scope>
    <source>
        <strain evidence="3">CBS 553.77</strain>
    </source>
</reference>
<evidence type="ECO:0000256" key="1">
    <source>
        <dbReference type="SAM" id="Phobius"/>
    </source>
</evidence>
<dbReference type="EMBL" id="ML739052">
    <property type="protein sequence ID" value="KAE8355421.1"/>
    <property type="molecule type" value="Genomic_DNA"/>
</dbReference>
<name>A0A5N6ZCQ0_9EURO</name>
<keyword evidence="1" id="KW-0472">Membrane</keyword>
<feature type="transmembrane region" description="Helical" evidence="1">
    <location>
        <begin position="232"/>
        <end position="255"/>
    </location>
</feature>
<keyword evidence="3" id="KW-1185">Reference proteome</keyword>
<organism evidence="2 3">
    <name type="scientific">Aspergillus coremiiformis</name>
    <dbReference type="NCBI Taxonomy" id="138285"/>
    <lineage>
        <taxon>Eukaryota</taxon>
        <taxon>Fungi</taxon>
        <taxon>Dikarya</taxon>
        <taxon>Ascomycota</taxon>
        <taxon>Pezizomycotina</taxon>
        <taxon>Eurotiomycetes</taxon>
        <taxon>Eurotiomycetidae</taxon>
        <taxon>Eurotiales</taxon>
        <taxon>Aspergillaceae</taxon>
        <taxon>Aspergillus</taxon>
        <taxon>Aspergillus subgen. Circumdati</taxon>
    </lineage>
</organism>
<proteinExistence type="predicted"/>
<dbReference type="OrthoDB" id="5086500at2759"/>